<comment type="similarity">
    <text evidence="3 11">Belongs to the GSP F family.</text>
</comment>
<keyword evidence="8 12" id="KW-1133">Transmembrane helix</keyword>
<reference evidence="14 15" key="1">
    <citation type="submission" date="2019-02" db="EMBL/GenBank/DDBJ databases">
        <title>Deep-cultivation of Planctomycetes and their phenomic and genomic characterization uncovers novel biology.</title>
        <authorList>
            <person name="Wiegand S."/>
            <person name="Jogler M."/>
            <person name="Boedeker C."/>
            <person name="Pinto D."/>
            <person name="Vollmers J."/>
            <person name="Rivas-Marin E."/>
            <person name="Kohn T."/>
            <person name="Peeters S.H."/>
            <person name="Heuer A."/>
            <person name="Rast P."/>
            <person name="Oberbeckmann S."/>
            <person name="Bunk B."/>
            <person name="Jeske O."/>
            <person name="Meyerdierks A."/>
            <person name="Storesund J.E."/>
            <person name="Kallscheuer N."/>
            <person name="Luecker S."/>
            <person name="Lage O.M."/>
            <person name="Pohl T."/>
            <person name="Merkel B.J."/>
            <person name="Hornburger P."/>
            <person name="Mueller R.-W."/>
            <person name="Bruemmer F."/>
            <person name="Labrenz M."/>
            <person name="Spormann A.M."/>
            <person name="Op den Camp H."/>
            <person name="Overmann J."/>
            <person name="Amann R."/>
            <person name="Jetten M.S.M."/>
            <person name="Mascher T."/>
            <person name="Medema M.H."/>
            <person name="Devos D.P."/>
            <person name="Kaster A.-K."/>
            <person name="Ovreas L."/>
            <person name="Rohde M."/>
            <person name="Galperin M.Y."/>
            <person name="Jogler C."/>
        </authorList>
    </citation>
    <scope>NUCLEOTIDE SEQUENCE [LARGE SCALE GENOMIC DNA]</scope>
    <source>
        <strain evidence="14 15">ETA_A1</strain>
    </source>
</reference>
<proteinExistence type="inferred from homology"/>
<dbReference type="Gene3D" id="1.20.81.30">
    <property type="entry name" value="Type II secretion system (T2SS), domain F"/>
    <property type="match status" value="2"/>
</dbReference>
<dbReference type="GO" id="GO:0005886">
    <property type="term" value="C:plasma membrane"/>
    <property type="evidence" value="ECO:0007669"/>
    <property type="project" value="UniProtKB-SubCell"/>
</dbReference>
<evidence type="ECO:0000256" key="3">
    <source>
        <dbReference type="ARBA" id="ARBA00005745"/>
    </source>
</evidence>
<evidence type="ECO:0000256" key="2">
    <source>
        <dbReference type="ARBA" id="ARBA00004429"/>
    </source>
</evidence>
<evidence type="ECO:0000256" key="5">
    <source>
        <dbReference type="ARBA" id="ARBA00022475"/>
    </source>
</evidence>
<evidence type="ECO:0000256" key="7">
    <source>
        <dbReference type="ARBA" id="ARBA00022692"/>
    </source>
</evidence>
<keyword evidence="7 11" id="KW-0812">Transmembrane</keyword>
<dbReference type="KEGG" id="uli:ETAA1_00800"/>
<dbReference type="EMBL" id="CP036273">
    <property type="protein sequence ID" value="QDU18197.1"/>
    <property type="molecule type" value="Genomic_DNA"/>
</dbReference>
<feature type="transmembrane region" description="Helical" evidence="12">
    <location>
        <begin position="252"/>
        <end position="271"/>
    </location>
</feature>
<dbReference type="PROSITE" id="PS00874">
    <property type="entry name" value="T2SP_F"/>
    <property type="match status" value="1"/>
</dbReference>
<organism evidence="14 15">
    <name type="scientific">Urbifossiella limnaea</name>
    <dbReference type="NCBI Taxonomy" id="2528023"/>
    <lineage>
        <taxon>Bacteria</taxon>
        <taxon>Pseudomonadati</taxon>
        <taxon>Planctomycetota</taxon>
        <taxon>Planctomycetia</taxon>
        <taxon>Gemmatales</taxon>
        <taxon>Gemmataceae</taxon>
        <taxon>Urbifossiella</taxon>
    </lineage>
</organism>
<evidence type="ECO:0000256" key="12">
    <source>
        <dbReference type="SAM" id="Phobius"/>
    </source>
</evidence>
<dbReference type="InterPro" id="IPR001992">
    <property type="entry name" value="T2SS_GspF/T4SS_PilC_CS"/>
</dbReference>
<accession>A0A517XL11</accession>
<evidence type="ECO:0000256" key="9">
    <source>
        <dbReference type="ARBA" id="ARBA00023136"/>
    </source>
</evidence>
<keyword evidence="6" id="KW-0997">Cell inner membrane</keyword>
<feature type="transmembrane region" description="Helical" evidence="12">
    <location>
        <begin position="374"/>
        <end position="395"/>
    </location>
</feature>
<keyword evidence="15" id="KW-1185">Reference proteome</keyword>
<name>A0A517XL11_9BACT</name>
<evidence type="ECO:0000256" key="11">
    <source>
        <dbReference type="RuleBase" id="RU003923"/>
    </source>
</evidence>
<protein>
    <recommendedName>
        <fullName evidence="10">General secretion pathway protein F</fullName>
    </recommendedName>
</protein>
<feature type="transmembrane region" description="Helical" evidence="12">
    <location>
        <begin position="221"/>
        <end position="240"/>
    </location>
</feature>
<dbReference type="PANTHER" id="PTHR30012:SF0">
    <property type="entry name" value="TYPE II SECRETION SYSTEM PROTEIN F-RELATED"/>
    <property type="match status" value="1"/>
</dbReference>
<dbReference type="PRINTS" id="PR00812">
    <property type="entry name" value="BCTERIALGSPF"/>
</dbReference>
<dbReference type="RefSeq" id="WP_145233316.1">
    <property type="nucleotide sequence ID" value="NZ_CP036273.1"/>
</dbReference>
<dbReference type="GO" id="GO:0009306">
    <property type="term" value="P:protein secretion"/>
    <property type="evidence" value="ECO:0007669"/>
    <property type="project" value="InterPro"/>
</dbReference>
<evidence type="ECO:0000256" key="8">
    <source>
        <dbReference type="ARBA" id="ARBA00022989"/>
    </source>
</evidence>
<dbReference type="Pfam" id="PF00482">
    <property type="entry name" value="T2SSF"/>
    <property type="match status" value="2"/>
</dbReference>
<keyword evidence="4 11" id="KW-0813">Transport</keyword>
<evidence type="ECO:0000313" key="14">
    <source>
        <dbReference type="EMBL" id="QDU18197.1"/>
    </source>
</evidence>
<dbReference type="PANTHER" id="PTHR30012">
    <property type="entry name" value="GENERAL SECRETION PATHWAY PROTEIN"/>
    <property type="match status" value="1"/>
</dbReference>
<feature type="transmembrane region" description="Helical" evidence="12">
    <location>
        <begin position="165"/>
        <end position="188"/>
    </location>
</feature>
<evidence type="ECO:0000313" key="15">
    <source>
        <dbReference type="Proteomes" id="UP000319576"/>
    </source>
</evidence>
<evidence type="ECO:0000259" key="13">
    <source>
        <dbReference type="Pfam" id="PF00482"/>
    </source>
</evidence>
<dbReference type="InterPro" id="IPR003004">
    <property type="entry name" value="GspF/PilC"/>
</dbReference>
<evidence type="ECO:0000256" key="6">
    <source>
        <dbReference type="ARBA" id="ARBA00022519"/>
    </source>
</evidence>
<dbReference type="OrthoDB" id="9805682at2"/>
<keyword evidence="9 12" id="KW-0472">Membrane</keyword>
<dbReference type="InterPro" id="IPR018076">
    <property type="entry name" value="T2SS_GspF_dom"/>
</dbReference>
<dbReference type="AlphaFoldDB" id="A0A517XL11"/>
<gene>
    <name evidence="14" type="primary">epsF_1</name>
    <name evidence="14" type="ORF">ETAA1_00800</name>
</gene>
<evidence type="ECO:0000256" key="1">
    <source>
        <dbReference type="ARBA" id="ARBA00002684"/>
    </source>
</evidence>
<dbReference type="FunFam" id="1.20.81.30:FF:000001">
    <property type="entry name" value="Type II secretion system protein F"/>
    <property type="match status" value="1"/>
</dbReference>
<feature type="domain" description="Type II secretion system protein GspF" evidence="13">
    <location>
        <begin position="66"/>
        <end position="189"/>
    </location>
</feature>
<dbReference type="Proteomes" id="UP000319576">
    <property type="component" value="Chromosome"/>
</dbReference>
<feature type="domain" description="Type II secretion system protein GspF" evidence="13">
    <location>
        <begin position="271"/>
        <end position="393"/>
    </location>
</feature>
<evidence type="ECO:0000256" key="4">
    <source>
        <dbReference type="ARBA" id="ARBA00022448"/>
    </source>
</evidence>
<comment type="subcellular location">
    <subcellularLocation>
        <location evidence="2">Cell inner membrane</location>
        <topology evidence="2">Multi-pass membrane protein</topology>
    </subcellularLocation>
    <subcellularLocation>
        <location evidence="11">Cell membrane</location>
        <topology evidence="11">Multi-pass membrane protein</topology>
    </subcellularLocation>
</comment>
<evidence type="ECO:0000256" key="10">
    <source>
        <dbReference type="ARBA" id="ARBA00030750"/>
    </source>
</evidence>
<dbReference type="InterPro" id="IPR042094">
    <property type="entry name" value="T2SS_GspF_sf"/>
</dbReference>
<sequence>MPDFTYDALNRTGSKTTGTIAANTEREAAMALDAKGLFPTRIALARTQAATGGFFSRVSARNLATFYSQLADLLQTGVPLLRSLELLERQSTNPKLQAVVREVRGKVADGTGLAQAMAQHPSVFDELAVSMVKAGQEGGFLEDVLKRISVFVEHQEDIKAKVVGALAYPAFLALAGFLVLNILVIFFVPKFAPVFEKLKEKDDLPGLTMALMAFSDFLRSWQGFVVGVLAVVGFVAFVRWTRGNGRVWADRVRIRLPLFGKVFLALALSRFTRILGTMLHNGIPILRALTIAKDSTGNRVLTAAIEKSAENVTAGEKLADPLRKSGYFPPDVVEMIAIGEEANTLERVLIDISDSLEKRTARQLELMVKLLEPIMLLVMAGVTLLVVAGLLLPVFKMGQTVGG</sequence>
<keyword evidence="5" id="KW-1003">Cell membrane</keyword>
<comment type="function">
    <text evidence="1">Component of the type II secretion system inner membrane complex required for the energy-dependent secretion of extracellular factors such as proteases and toxins from the periplasm.</text>
</comment>